<feature type="transmembrane region" description="Helical" evidence="1">
    <location>
        <begin position="230"/>
        <end position="252"/>
    </location>
</feature>
<organism evidence="3 4">
    <name type="scientific">Candidatus Daviesbacteria bacterium RIFCSPHIGHO2_12_FULL_37_11</name>
    <dbReference type="NCBI Taxonomy" id="1797777"/>
    <lineage>
        <taxon>Bacteria</taxon>
        <taxon>Candidatus Daviesiibacteriota</taxon>
    </lineage>
</organism>
<proteinExistence type="predicted"/>
<keyword evidence="1" id="KW-0472">Membrane</keyword>
<keyword evidence="1" id="KW-1133">Transmembrane helix</keyword>
<dbReference type="PANTHER" id="PTHR43630">
    <property type="entry name" value="POLY-BETA-1,6-N-ACETYL-D-GLUCOSAMINE SYNTHASE"/>
    <property type="match status" value="1"/>
</dbReference>
<keyword evidence="1" id="KW-0812">Transmembrane</keyword>
<dbReference type="AlphaFoldDB" id="A0A1F5KAQ7"/>
<comment type="caution">
    <text evidence="3">The sequence shown here is derived from an EMBL/GenBank/DDBJ whole genome shotgun (WGS) entry which is preliminary data.</text>
</comment>
<dbReference type="CDD" id="cd02511">
    <property type="entry name" value="Beta4Glucosyltransferase"/>
    <property type="match status" value="1"/>
</dbReference>
<evidence type="ECO:0000313" key="4">
    <source>
        <dbReference type="Proteomes" id="UP000176527"/>
    </source>
</evidence>
<evidence type="ECO:0000259" key="2">
    <source>
        <dbReference type="Pfam" id="PF00535"/>
    </source>
</evidence>
<name>A0A1F5KAQ7_9BACT</name>
<reference evidence="3 4" key="1">
    <citation type="journal article" date="2016" name="Nat. Commun.">
        <title>Thousands of microbial genomes shed light on interconnected biogeochemical processes in an aquifer system.</title>
        <authorList>
            <person name="Anantharaman K."/>
            <person name="Brown C.T."/>
            <person name="Hug L.A."/>
            <person name="Sharon I."/>
            <person name="Castelle C.J."/>
            <person name="Probst A.J."/>
            <person name="Thomas B.C."/>
            <person name="Singh A."/>
            <person name="Wilkins M.J."/>
            <person name="Karaoz U."/>
            <person name="Brodie E.L."/>
            <person name="Williams K.H."/>
            <person name="Hubbard S.S."/>
            <person name="Banfield J.F."/>
        </authorList>
    </citation>
    <scope>NUCLEOTIDE SEQUENCE [LARGE SCALE GENOMIC DNA]</scope>
</reference>
<dbReference type="Gene3D" id="3.90.550.10">
    <property type="entry name" value="Spore Coat Polysaccharide Biosynthesis Protein SpsA, Chain A"/>
    <property type="match status" value="1"/>
</dbReference>
<dbReference type="Pfam" id="PF00535">
    <property type="entry name" value="Glycos_transf_2"/>
    <property type="match status" value="1"/>
</dbReference>
<accession>A0A1F5KAQ7</accession>
<dbReference type="PANTHER" id="PTHR43630:SF2">
    <property type="entry name" value="GLYCOSYLTRANSFERASE"/>
    <property type="match status" value="1"/>
</dbReference>
<dbReference type="Proteomes" id="UP000176527">
    <property type="component" value="Unassembled WGS sequence"/>
</dbReference>
<evidence type="ECO:0000313" key="3">
    <source>
        <dbReference type="EMBL" id="OGE37890.1"/>
    </source>
</evidence>
<dbReference type="InterPro" id="IPR001173">
    <property type="entry name" value="Glyco_trans_2-like"/>
</dbReference>
<gene>
    <name evidence="3" type="ORF">A3F00_00150</name>
</gene>
<sequence length="304" mass="35947">MVKISVVINTLNEEKNIERALRSVTWADEVIIVDDGSKDSTLEAIGRVKSLESRVKVFKHKSQGYVEPARNFAISKASGDWILILDADEEIPETLEKRLRQIPEKMHQIDFVEIPRKNIIFGKWMKASMWWSDYNVRFFKKGYVVWSDRIHIPPETKGKGLRLEQDEKWSIIHHHYDSVSQFIERLNRYTDIQAKELIKSGYKFKWGDLITKPAGEFLGRFFANRGFEDGLHGLALGLLQAFSFLVMYLRVWEMEKFQTKDMTLNELKDVKNKMGYEIDYWFKYSNLSRNPFKKYIQKIRNKFS</sequence>
<dbReference type="EMBL" id="MFDE01000034">
    <property type="protein sequence ID" value="OGE37890.1"/>
    <property type="molecule type" value="Genomic_DNA"/>
</dbReference>
<feature type="domain" description="Glycosyltransferase 2-like" evidence="2">
    <location>
        <begin position="5"/>
        <end position="142"/>
    </location>
</feature>
<evidence type="ECO:0000256" key="1">
    <source>
        <dbReference type="SAM" id="Phobius"/>
    </source>
</evidence>
<dbReference type="SUPFAM" id="SSF53448">
    <property type="entry name" value="Nucleotide-diphospho-sugar transferases"/>
    <property type="match status" value="1"/>
</dbReference>
<protein>
    <recommendedName>
        <fullName evidence="2">Glycosyltransferase 2-like domain-containing protein</fullName>
    </recommendedName>
</protein>
<dbReference type="InterPro" id="IPR029044">
    <property type="entry name" value="Nucleotide-diphossugar_trans"/>
</dbReference>